<comment type="caution">
    <text evidence="7">The sequence shown here is derived from an EMBL/GenBank/DDBJ whole genome shotgun (WGS) entry which is preliminary data.</text>
</comment>
<feature type="domain" description="PAS" evidence="4">
    <location>
        <begin position="123"/>
        <end position="153"/>
    </location>
</feature>
<dbReference type="SMART" id="SM00086">
    <property type="entry name" value="PAC"/>
    <property type="match status" value="3"/>
</dbReference>
<accession>A0A501PGP1</accession>
<dbReference type="AlphaFoldDB" id="A0A501PGP1"/>
<gene>
    <name evidence="7" type="ORF">FIV46_12735</name>
</gene>
<dbReference type="Gene3D" id="1.10.287.950">
    <property type="entry name" value="Methyl-accepting chemotaxis protein"/>
    <property type="match status" value="1"/>
</dbReference>
<dbReference type="PANTHER" id="PTHR24422">
    <property type="entry name" value="CHEMOTAXIS PROTEIN METHYLTRANSFERASE"/>
    <property type="match status" value="1"/>
</dbReference>
<dbReference type="SUPFAM" id="SSF55785">
    <property type="entry name" value="PYP-like sensor domain (PAS domain)"/>
    <property type="match status" value="3"/>
</dbReference>
<dbReference type="InterPro" id="IPR000700">
    <property type="entry name" value="PAS-assoc_C"/>
</dbReference>
<dbReference type="SUPFAM" id="SSF58104">
    <property type="entry name" value="Methyl-accepting chemotaxis protein (MCP) signaling domain"/>
    <property type="match status" value="1"/>
</dbReference>
<dbReference type="GO" id="GO:0004888">
    <property type="term" value="F:transmembrane signaling receptor activity"/>
    <property type="evidence" value="ECO:0007669"/>
    <property type="project" value="InterPro"/>
</dbReference>
<evidence type="ECO:0000259" key="3">
    <source>
        <dbReference type="PROSITE" id="PS50111"/>
    </source>
</evidence>
<protein>
    <submittedName>
        <fullName evidence="7">PAS domain S-box protein</fullName>
    </submittedName>
</protein>
<dbReference type="GO" id="GO:0007165">
    <property type="term" value="P:signal transduction"/>
    <property type="evidence" value="ECO:0007669"/>
    <property type="project" value="UniProtKB-KW"/>
</dbReference>
<keyword evidence="2" id="KW-0807">Transducer</keyword>
<proteinExistence type="inferred from homology"/>
<evidence type="ECO:0000259" key="6">
    <source>
        <dbReference type="PROSITE" id="PS50192"/>
    </source>
</evidence>
<reference evidence="8" key="1">
    <citation type="submission" date="2019-06" db="EMBL/GenBank/DDBJ databases">
        <title>The complete genome of Emcibacter congregatus ZYLT.</title>
        <authorList>
            <person name="Zhao Z."/>
        </authorList>
    </citation>
    <scope>NUCLEOTIDE SEQUENCE [LARGE SCALE GENOMIC DNA]</scope>
    <source>
        <strain evidence="8">MCCC 1A06723</strain>
    </source>
</reference>
<dbReference type="SMART" id="SM00283">
    <property type="entry name" value="MA"/>
    <property type="match status" value="1"/>
</dbReference>
<dbReference type="OrthoDB" id="9765776at2"/>
<dbReference type="CDD" id="cd00130">
    <property type="entry name" value="PAS"/>
    <property type="match status" value="3"/>
</dbReference>
<dbReference type="GO" id="GO:0006935">
    <property type="term" value="P:chemotaxis"/>
    <property type="evidence" value="ECO:0007669"/>
    <property type="project" value="InterPro"/>
</dbReference>
<dbReference type="PROSITE" id="PS50112">
    <property type="entry name" value="PAS"/>
    <property type="match status" value="1"/>
</dbReference>
<evidence type="ECO:0000259" key="4">
    <source>
        <dbReference type="PROSITE" id="PS50112"/>
    </source>
</evidence>
<dbReference type="InterPro" id="IPR004089">
    <property type="entry name" value="MCPsignal_dom"/>
</dbReference>
<dbReference type="Pfam" id="PF13426">
    <property type="entry name" value="PAS_9"/>
    <property type="match status" value="1"/>
</dbReference>
<dbReference type="InterPro" id="IPR000727">
    <property type="entry name" value="T_SNARE_dom"/>
</dbReference>
<dbReference type="PROSITE" id="PS50192">
    <property type="entry name" value="T_SNARE"/>
    <property type="match status" value="1"/>
</dbReference>
<dbReference type="InterPro" id="IPR035965">
    <property type="entry name" value="PAS-like_dom_sf"/>
</dbReference>
<dbReference type="SMART" id="SM00091">
    <property type="entry name" value="PAS"/>
    <property type="match status" value="2"/>
</dbReference>
<dbReference type="PROSITE" id="PS50113">
    <property type="entry name" value="PAC"/>
    <property type="match status" value="3"/>
</dbReference>
<feature type="domain" description="PAC" evidence="5">
    <location>
        <begin position="60"/>
        <end position="112"/>
    </location>
</feature>
<dbReference type="PRINTS" id="PR00260">
    <property type="entry name" value="CHEMTRNSDUCR"/>
</dbReference>
<evidence type="ECO:0000256" key="2">
    <source>
        <dbReference type="PROSITE-ProRule" id="PRU00284"/>
    </source>
</evidence>
<feature type="domain" description="PAC" evidence="5">
    <location>
        <begin position="182"/>
        <end position="234"/>
    </location>
</feature>
<sequence>MIEFEPDGTILDANELFLNSAGYSLSEITGQHHSMFVQPAYRDSVDYKQFWQELRQGEHQSAIFRRVGKHGKELWLRATYVPVENSAGRVTKVVKYATDITELQNGNIDAAGKLKALDRAQAIIEFELDGTIITANENFLNTIGYSLEEIRGKKHSMFVDEKEQNSTDYQQLWNDLRAGQYKNAEYKRVGNGGREIWLQATYNPIMDDDGVPVRVVKFANDITEQKMRNADYAGKIDALNKAQAVIEFELDGTILTANENFLKAAGYRLDEIQGKHHSMFVDEEFKTSADYRKFWENLGNGIFQADEYKRIGKGNRDIWLQATYNPVLDPEGRPFKVVKFASDVTEMVKARQERERVGAIVDENLDKILKTVSEANAKAGSAASASTQTDQMLQVVAAAAEELNASIHEITDSVAHARKAADQTFTETESINSSTMELSDAAEAMNRIVVLIEDIASQINLLALNATIESARAGEAGKGFAVVAGEVKNLANQVTDAIGQISGEINRMQNVSGEVVNRLGSISSAIGELQGNVNGIADAIEEQGAATRDISSNMQTAATAVADVNKNLTDLSGDIDVSNRYAQEGIDLYRSLQA</sequence>
<comment type="similarity">
    <text evidence="1">Belongs to the methyl-accepting chemotaxis (MCP) protein family.</text>
</comment>
<dbReference type="PANTHER" id="PTHR24422:SF10">
    <property type="entry name" value="CHEMOTAXIS PROTEIN METHYLTRANSFERASE 2"/>
    <property type="match status" value="1"/>
</dbReference>
<dbReference type="InterPro" id="IPR004090">
    <property type="entry name" value="Chemotax_Me-accpt_rcpt"/>
</dbReference>
<feature type="domain" description="T-SNARE coiled-coil homology" evidence="6">
    <location>
        <begin position="509"/>
        <end position="571"/>
    </location>
</feature>
<dbReference type="NCBIfam" id="TIGR00229">
    <property type="entry name" value="sensory_box"/>
    <property type="match status" value="3"/>
</dbReference>
<dbReference type="Proteomes" id="UP000319148">
    <property type="component" value="Unassembled WGS sequence"/>
</dbReference>
<dbReference type="InterPro" id="IPR013655">
    <property type="entry name" value="PAS_fold_3"/>
</dbReference>
<dbReference type="Pfam" id="PF08448">
    <property type="entry name" value="PAS_4"/>
    <property type="match status" value="1"/>
</dbReference>
<name>A0A501PGP1_9PROT</name>
<dbReference type="InterPro" id="IPR001610">
    <property type="entry name" value="PAC"/>
</dbReference>
<evidence type="ECO:0000256" key="1">
    <source>
        <dbReference type="ARBA" id="ARBA00029447"/>
    </source>
</evidence>
<organism evidence="7 8">
    <name type="scientific">Emcibacter nanhaiensis</name>
    <dbReference type="NCBI Taxonomy" id="1505037"/>
    <lineage>
        <taxon>Bacteria</taxon>
        <taxon>Pseudomonadati</taxon>
        <taxon>Pseudomonadota</taxon>
        <taxon>Alphaproteobacteria</taxon>
        <taxon>Emcibacterales</taxon>
        <taxon>Emcibacteraceae</taxon>
        <taxon>Emcibacter</taxon>
    </lineage>
</organism>
<dbReference type="InterPro" id="IPR050903">
    <property type="entry name" value="Bact_Chemotaxis_MeTrfase"/>
</dbReference>
<feature type="domain" description="PAC" evidence="5">
    <location>
        <begin position="304"/>
        <end position="356"/>
    </location>
</feature>
<evidence type="ECO:0000313" key="8">
    <source>
        <dbReference type="Proteomes" id="UP000319148"/>
    </source>
</evidence>
<feature type="domain" description="Methyl-accepting transducer" evidence="3">
    <location>
        <begin position="357"/>
        <end position="583"/>
    </location>
</feature>
<evidence type="ECO:0000259" key="5">
    <source>
        <dbReference type="PROSITE" id="PS50113"/>
    </source>
</evidence>
<dbReference type="Pfam" id="PF08447">
    <property type="entry name" value="PAS_3"/>
    <property type="match status" value="1"/>
</dbReference>
<dbReference type="GO" id="GO:0016020">
    <property type="term" value="C:membrane"/>
    <property type="evidence" value="ECO:0007669"/>
    <property type="project" value="InterPro"/>
</dbReference>
<dbReference type="EMBL" id="VFIY01000015">
    <property type="protein sequence ID" value="TPD59248.1"/>
    <property type="molecule type" value="Genomic_DNA"/>
</dbReference>
<dbReference type="Pfam" id="PF00015">
    <property type="entry name" value="MCPsignal"/>
    <property type="match status" value="1"/>
</dbReference>
<dbReference type="InterPro" id="IPR013656">
    <property type="entry name" value="PAS_4"/>
</dbReference>
<evidence type="ECO:0000313" key="7">
    <source>
        <dbReference type="EMBL" id="TPD59248.1"/>
    </source>
</evidence>
<dbReference type="PROSITE" id="PS50111">
    <property type="entry name" value="CHEMOTAXIS_TRANSDUC_2"/>
    <property type="match status" value="1"/>
</dbReference>
<dbReference type="InterPro" id="IPR000014">
    <property type="entry name" value="PAS"/>
</dbReference>
<keyword evidence="8" id="KW-1185">Reference proteome</keyword>
<dbReference type="Gene3D" id="3.30.450.20">
    <property type="entry name" value="PAS domain"/>
    <property type="match status" value="3"/>
</dbReference>